<comment type="cofactor">
    <cofactor evidence="1 15">
        <name>heme</name>
        <dbReference type="ChEBI" id="CHEBI:30413"/>
    </cofactor>
</comment>
<evidence type="ECO:0000256" key="14">
    <source>
        <dbReference type="ARBA" id="ARBA00047827"/>
    </source>
</evidence>
<evidence type="ECO:0000256" key="6">
    <source>
        <dbReference type="ARBA" id="ARBA00022617"/>
    </source>
</evidence>
<gene>
    <name evidence="18" type="ORF">EEDITHA_LOCUS20229</name>
</gene>
<keyword evidence="12 16" id="KW-0503">Monooxygenase</keyword>
<keyword evidence="11 15" id="KW-0408">Iron</keyword>
<dbReference type="Pfam" id="PF00067">
    <property type="entry name" value="p450"/>
    <property type="match status" value="1"/>
</dbReference>
<dbReference type="PRINTS" id="PR00385">
    <property type="entry name" value="P450"/>
</dbReference>
<evidence type="ECO:0000256" key="17">
    <source>
        <dbReference type="SAM" id="Phobius"/>
    </source>
</evidence>
<dbReference type="GO" id="GO:0005789">
    <property type="term" value="C:endoplasmic reticulum membrane"/>
    <property type="evidence" value="ECO:0007669"/>
    <property type="project" value="UniProtKB-SubCell"/>
</dbReference>
<accession>A0AAU9V7I4</accession>
<keyword evidence="13 17" id="KW-0472">Membrane</keyword>
<evidence type="ECO:0000256" key="9">
    <source>
        <dbReference type="ARBA" id="ARBA00022848"/>
    </source>
</evidence>
<comment type="similarity">
    <text evidence="4 16">Belongs to the cytochrome P450 family.</text>
</comment>
<evidence type="ECO:0000256" key="11">
    <source>
        <dbReference type="ARBA" id="ARBA00023004"/>
    </source>
</evidence>
<comment type="subcellular location">
    <subcellularLocation>
        <location evidence="3">Endoplasmic reticulum membrane</location>
        <topology evidence="3">Peripheral membrane protein</topology>
    </subcellularLocation>
    <subcellularLocation>
        <location evidence="2">Microsome membrane</location>
        <topology evidence="2">Peripheral membrane protein</topology>
    </subcellularLocation>
</comment>
<dbReference type="PRINTS" id="PR00463">
    <property type="entry name" value="EP450I"/>
</dbReference>
<evidence type="ECO:0000313" key="18">
    <source>
        <dbReference type="EMBL" id="CAH2106043.1"/>
    </source>
</evidence>
<dbReference type="PROSITE" id="PS00086">
    <property type="entry name" value="CYTOCHROME_P450"/>
    <property type="match status" value="1"/>
</dbReference>
<name>A0AAU9V7I4_EUPED</name>
<keyword evidence="9" id="KW-0492">Microsome</keyword>
<evidence type="ECO:0000256" key="8">
    <source>
        <dbReference type="ARBA" id="ARBA00022824"/>
    </source>
</evidence>
<evidence type="ECO:0000256" key="7">
    <source>
        <dbReference type="ARBA" id="ARBA00022723"/>
    </source>
</evidence>
<evidence type="ECO:0000256" key="1">
    <source>
        <dbReference type="ARBA" id="ARBA00001971"/>
    </source>
</evidence>
<sequence length="521" mass="60447">MIVEIIIFLLTSLVFYFIYIHKCIHRYFDKMGIKYVPGVPIFGNVFKSTFTLKHFVEDLDAVYKAYPDEKYVGYIEGTTPIILVRDPELIKTITVKDFDHFVNHKEFFSPEVEPLFGGSLFSLKGERWHDMRTTLSPAFTGSKMRKMMPFMAEVSANIIEYLRDHVNEDIDVEDLIRRYTNDVIASTAFGLQVNSLKDRDNEFYKIGQDLSHFNFFQRLVFFMSAAFPNAIKKSGLQIFPPKVTNFFRNLVTSTMEHREKNNIERPDMIQLLMEASKGSLKEDNEGNDNMSLTEDTFKPKSVQRQWTQNELAGQLFIFFIGGYETSATALVMCIHELALNPDVQEKLYQEIRCFKEKHGDLTYENMNNLKYLDCVLNETSRKWAAALILDRVCNKPYELPPPREGAKPVQLKPGDIIYNLVNSIHMDPAHHPDPEKFDPDRFSDENKHKIKPFTYMPFGMGPRNCIASRFALLELKVLIYNLILNFKVIKCSKTTDPIELNPREFNVNPKGGSWVRLEPRT</sequence>
<dbReference type="CDD" id="cd11056">
    <property type="entry name" value="CYP6-like"/>
    <property type="match status" value="1"/>
</dbReference>
<dbReference type="Gene3D" id="1.10.630.10">
    <property type="entry name" value="Cytochrome P450"/>
    <property type="match status" value="1"/>
</dbReference>
<organism evidence="18 19">
    <name type="scientific">Euphydryas editha</name>
    <name type="common">Edith's checkerspot</name>
    <dbReference type="NCBI Taxonomy" id="104508"/>
    <lineage>
        <taxon>Eukaryota</taxon>
        <taxon>Metazoa</taxon>
        <taxon>Ecdysozoa</taxon>
        <taxon>Arthropoda</taxon>
        <taxon>Hexapoda</taxon>
        <taxon>Insecta</taxon>
        <taxon>Pterygota</taxon>
        <taxon>Neoptera</taxon>
        <taxon>Endopterygota</taxon>
        <taxon>Lepidoptera</taxon>
        <taxon>Glossata</taxon>
        <taxon>Ditrysia</taxon>
        <taxon>Papilionoidea</taxon>
        <taxon>Nymphalidae</taxon>
        <taxon>Nymphalinae</taxon>
        <taxon>Euphydryas</taxon>
    </lineage>
</organism>
<keyword evidence="7 15" id="KW-0479">Metal-binding</keyword>
<evidence type="ECO:0000256" key="10">
    <source>
        <dbReference type="ARBA" id="ARBA00023002"/>
    </source>
</evidence>
<keyword evidence="17" id="KW-0812">Transmembrane</keyword>
<dbReference type="InterPro" id="IPR001128">
    <property type="entry name" value="Cyt_P450"/>
</dbReference>
<dbReference type="InterPro" id="IPR017972">
    <property type="entry name" value="Cyt_P450_CS"/>
</dbReference>
<dbReference type="PANTHER" id="PTHR24292:SF54">
    <property type="entry name" value="CYP9F3-RELATED"/>
    <property type="match status" value="1"/>
</dbReference>
<evidence type="ECO:0000256" key="13">
    <source>
        <dbReference type="ARBA" id="ARBA00023136"/>
    </source>
</evidence>
<evidence type="ECO:0000256" key="15">
    <source>
        <dbReference type="PIRSR" id="PIRSR602401-1"/>
    </source>
</evidence>
<keyword evidence="8" id="KW-0256">Endoplasmic reticulum</keyword>
<dbReference type="EMBL" id="CAKOGL010000029">
    <property type="protein sequence ID" value="CAH2106043.1"/>
    <property type="molecule type" value="Genomic_DNA"/>
</dbReference>
<comment type="caution">
    <text evidence="18">The sequence shown here is derived from an EMBL/GenBank/DDBJ whole genome shotgun (WGS) entry which is preliminary data.</text>
</comment>
<evidence type="ECO:0000256" key="3">
    <source>
        <dbReference type="ARBA" id="ARBA00004406"/>
    </source>
</evidence>
<dbReference type="InterPro" id="IPR050476">
    <property type="entry name" value="Insect_CytP450_Detox"/>
</dbReference>
<dbReference type="InterPro" id="IPR002401">
    <property type="entry name" value="Cyt_P450_E_grp-I"/>
</dbReference>
<feature type="transmembrane region" description="Helical" evidence="17">
    <location>
        <begin position="6"/>
        <end position="24"/>
    </location>
</feature>
<evidence type="ECO:0000256" key="5">
    <source>
        <dbReference type="ARBA" id="ARBA00012109"/>
    </source>
</evidence>
<proteinExistence type="inferred from homology"/>
<dbReference type="PANTHER" id="PTHR24292">
    <property type="entry name" value="CYTOCHROME P450"/>
    <property type="match status" value="1"/>
</dbReference>
<keyword evidence="6 15" id="KW-0349">Heme</keyword>
<evidence type="ECO:0000256" key="12">
    <source>
        <dbReference type="ARBA" id="ARBA00023033"/>
    </source>
</evidence>
<dbReference type="InterPro" id="IPR036396">
    <property type="entry name" value="Cyt_P450_sf"/>
</dbReference>
<evidence type="ECO:0000256" key="16">
    <source>
        <dbReference type="RuleBase" id="RU000461"/>
    </source>
</evidence>
<dbReference type="Proteomes" id="UP001153954">
    <property type="component" value="Unassembled WGS sequence"/>
</dbReference>
<dbReference type="AlphaFoldDB" id="A0AAU9V7I4"/>
<dbReference type="FunFam" id="1.10.630.10:FF:000042">
    <property type="entry name" value="Cytochrome P450"/>
    <property type="match status" value="1"/>
</dbReference>
<protein>
    <recommendedName>
        <fullName evidence="5">unspecific monooxygenase</fullName>
        <ecNumber evidence="5">1.14.14.1</ecNumber>
    </recommendedName>
</protein>
<feature type="binding site" description="axial binding residue" evidence="15">
    <location>
        <position position="465"/>
    </location>
    <ligand>
        <name>heme</name>
        <dbReference type="ChEBI" id="CHEBI:30413"/>
    </ligand>
    <ligandPart>
        <name>Fe</name>
        <dbReference type="ChEBI" id="CHEBI:18248"/>
    </ligandPart>
</feature>
<dbReference type="SUPFAM" id="SSF48264">
    <property type="entry name" value="Cytochrome P450"/>
    <property type="match status" value="1"/>
</dbReference>
<dbReference type="GO" id="GO:0005506">
    <property type="term" value="F:iron ion binding"/>
    <property type="evidence" value="ECO:0007669"/>
    <property type="project" value="InterPro"/>
</dbReference>
<keyword evidence="10 16" id="KW-0560">Oxidoreductase</keyword>
<evidence type="ECO:0000313" key="19">
    <source>
        <dbReference type="Proteomes" id="UP001153954"/>
    </source>
</evidence>
<dbReference type="GO" id="GO:0020037">
    <property type="term" value="F:heme binding"/>
    <property type="evidence" value="ECO:0007669"/>
    <property type="project" value="InterPro"/>
</dbReference>
<dbReference type="GO" id="GO:0016712">
    <property type="term" value="F:oxidoreductase activity, acting on paired donors, with incorporation or reduction of molecular oxygen, reduced flavin or flavoprotein as one donor, and incorporation of one atom of oxygen"/>
    <property type="evidence" value="ECO:0007669"/>
    <property type="project" value="UniProtKB-EC"/>
</dbReference>
<comment type="catalytic activity">
    <reaction evidence="14">
        <text>an organic molecule + reduced [NADPH--hemoprotein reductase] + O2 = an alcohol + oxidized [NADPH--hemoprotein reductase] + H2O + H(+)</text>
        <dbReference type="Rhea" id="RHEA:17149"/>
        <dbReference type="Rhea" id="RHEA-COMP:11964"/>
        <dbReference type="Rhea" id="RHEA-COMP:11965"/>
        <dbReference type="ChEBI" id="CHEBI:15377"/>
        <dbReference type="ChEBI" id="CHEBI:15378"/>
        <dbReference type="ChEBI" id="CHEBI:15379"/>
        <dbReference type="ChEBI" id="CHEBI:30879"/>
        <dbReference type="ChEBI" id="CHEBI:57618"/>
        <dbReference type="ChEBI" id="CHEBI:58210"/>
        <dbReference type="ChEBI" id="CHEBI:142491"/>
        <dbReference type="EC" id="1.14.14.1"/>
    </reaction>
</comment>
<reference evidence="18" key="1">
    <citation type="submission" date="2022-03" db="EMBL/GenBank/DDBJ databases">
        <authorList>
            <person name="Tunstrom K."/>
        </authorList>
    </citation>
    <scope>NUCLEOTIDE SEQUENCE</scope>
</reference>
<keyword evidence="19" id="KW-1185">Reference proteome</keyword>
<dbReference type="EC" id="1.14.14.1" evidence="5"/>
<evidence type="ECO:0000256" key="4">
    <source>
        <dbReference type="ARBA" id="ARBA00010617"/>
    </source>
</evidence>
<keyword evidence="17" id="KW-1133">Transmembrane helix</keyword>
<evidence type="ECO:0000256" key="2">
    <source>
        <dbReference type="ARBA" id="ARBA00004174"/>
    </source>
</evidence>